<reference evidence="1 2" key="1">
    <citation type="submission" date="2024-02" db="EMBL/GenBank/DDBJ databases">
        <authorList>
            <person name="Vignale AGUSTIN F."/>
            <person name="Sosa J E."/>
            <person name="Modenutti C."/>
        </authorList>
    </citation>
    <scope>NUCLEOTIDE SEQUENCE [LARGE SCALE GENOMIC DNA]</scope>
</reference>
<keyword evidence="2" id="KW-1185">Reference proteome</keyword>
<evidence type="ECO:0000313" key="2">
    <source>
        <dbReference type="Proteomes" id="UP001642360"/>
    </source>
</evidence>
<evidence type="ECO:0000313" key="1">
    <source>
        <dbReference type="EMBL" id="CAK9147285.1"/>
    </source>
</evidence>
<sequence length="89" mass="9221">MTTLAVKTVALTPEPRGNPTFPLFDIAPASIDVVLASSTILVSQTDAPAIPTDLAPPSRSVDSFSASIDELFGDIGGDIDRKVTSPPRA</sequence>
<dbReference type="Proteomes" id="UP001642360">
    <property type="component" value="Unassembled WGS sequence"/>
</dbReference>
<comment type="caution">
    <text evidence="1">The sequence shown here is derived from an EMBL/GenBank/DDBJ whole genome shotgun (WGS) entry which is preliminary data.</text>
</comment>
<name>A0ABC8RUP4_9AQUA</name>
<protein>
    <submittedName>
        <fullName evidence="1">Uncharacterized protein</fullName>
    </submittedName>
</protein>
<proteinExistence type="predicted"/>
<gene>
    <name evidence="1" type="ORF">ILEXP_LOCUS15169</name>
</gene>
<accession>A0ABC8RUP4</accession>
<organism evidence="1 2">
    <name type="scientific">Ilex paraguariensis</name>
    <name type="common">yerba mate</name>
    <dbReference type="NCBI Taxonomy" id="185542"/>
    <lineage>
        <taxon>Eukaryota</taxon>
        <taxon>Viridiplantae</taxon>
        <taxon>Streptophyta</taxon>
        <taxon>Embryophyta</taxon>
        <taxon>Tracheophyta</taxon>
        <taxon>Spermatophyta</taxon>
        <taxon>Magnoliopsida</taxon>
        <taxon>eudicotyledons</taxon>
        <taxon>Gunneridae</taxon>
        <taxon>Pentapetalae</taxon>
        <taxon>asterids</taxon>
        <taxon>campanulids</taxon>
        <taxon>Aquifoliales</taxon>
        <taxon>Aquifoliaceae</taxon>
        <taxon>Ilex</taxon>
    </lineage>
</organism>
<dbReference type="AlphaFoldDB" id="A0ABC8RUP4"/>
<dbReference type="EMBL" id="CAUOFW020001664">
    <property type="protein sequence ID" value="CAK9147285.1"/>
    <property type="molecule type" value="Genomic_DNA"/>
</dbReference>